<feature type="compositionally biased region" description="Basic and acidic residues" evidence="1">
    <location>
        <begin position="54"/>
        <end position="69"/>
    </location>
</feature>
<evidence type="ECO:0000256" key="1">
    <source>
        <dbReference type="SAM" id="MobiDB-lite"/>
    </source>
</evidence>
<feature type="region of interest" description="Disordered" evidence="1">
    <location>
        <begin position="1"/>
        <end position="83"/>
    </location>
</feature>
<reference evidence="3" key="1">
    <citation type="journal article" date="2019" name="Int. J. Syst. Evol. Microbiol.">
        <title>The Global Catalogue of Microorganisms (GCM) 10K type strain sequencing project: providing services to taxonomists for standard genome sequencing and annotation.</title>
        <authorList>
            <consortium name="The Broad Institute Genomics Platform"/>
            <consortium name="The Broad Institute Genome Sequencing Center for Infectious Disease"/>
            <person name="Wu L."/>
            <person name="Ma J."/>
        </authorList>
    </citation>
    <scope>NUCLEOTIDE SEQUENCE [LARGE SCALE GENOMIC DNA]</scope>
    <source>
        <strain evidence="3">JCM 18304</strain>
    </source>
</reference>
<evidence type="ECO:0000313" key="3">
    <source>
        <dbReference type="Proteomes" id="UP001501570"/>
    </source>
</evidence>
<organism evidence="2 3">
    <name type="scientific">Rugosimonospora acidiphila</name>
    <dbReference type="NCBI Taxonomy" id="556531"/>
    <lineage>
        <taxon>Bacteria</taxon>
        <taxon>Bacillati</taxon>
        <taxon>Actinomycetota</taxon>
        <taxon>Actinomycetes</taxon>
        <taxon>Micromonosporales</taxon>
        <taxon>Micromonosporaceae</taxon>
        <taxon>Rugosimonospora</taxon>
    </lineage>
</organism>
<comment type="caution">
    <text evidence="2">The sequence shown here is derived from an EMBL/GenBank/DDBJ whole genome shotgun (WGS) entry which is preliminary data.</text>
</comment>
<evidence type="ECO:0000313" key="2">
    <source>
        <dbReference type="EMBL" id="GAA5186186.1"/>
    </source>
</evidence>
<protein>
    <submittedName>
        <fullName evidence="2">Uncharacterized protein</fullName>
    </submittedName>
</protein>
<dbReference type="Proteomes" id="UP001501570">
    <property type="component" value="Unassembled WGS sequence"/>
</dbReference>
<name>A0ABP9RTG4_9ACTN</name>
<keyword evidence="3" id="KW-1185">Reference proteome</keyword>
<gene>
    <name evidence="2" type="ORF">GCM10023322_31880</name>
</gene>
<proteinExistence type="predicted"/>
<dbReference type="EMBL" id="BAABJQ010000008">
    <property type="protein sequence ID" value="GAA5186186.1"/>
    <property type="molecule type" value="Genomic_DNA"/>
</dbReference>
<feature type="compositionally biased region" description="Low complexity" evidence="1">
    <location>
        <begin position="1"/>
        <end position="37"/>
    </location>
</feature>
<accession>A0ABP9RTG4</accession>
<sequence length="83" mass="8548">MLDAPGKAAALAAPDRTGDTTAPRTTSPTTRPIRITSLDGGQWKRGTMGSLTGDARDSTKVAGPAERENLASIPAPAMLSQDQ</sequence>